<feature type="transmembrane region" description="Helical" evidence="5">
    <location>
        <begin position="357"/>
        <end position="380"/>
    </location>
</feature>
<dbReference type="Pfam" id="PF07690">
    <property type="entry name" value="MFS_1"/>
    <property type="match status" value="1"/>
</dbReference>
<evidence type="ECO:0000313" key="8">
    <source>
        <dbReference type="Proteomes" id="UP001551482"/>
    </source>
</evidence>
<feature type="transmembrane region" description="Helical" evidence="5">
    <location>
        <begin position="166"/>
        <end position="185"/>
    </location>
</feature>
<dbReference type="PANTHER" id="PTHR11360">
    <property type="entry name" value="MONOCARBOXYLATE TRANSPORTER"/>
    <property type="match status" value="1"/>
</dbReference>
<dbReference type="InterPro" id="IPR011701">
    <property type="entry name" value="MFS"/>
</dbReference>
<dbReference type="SUPFAM" id="SSF103473">
    <property type="entry name" value="MFS general substrate transporter"/>
    <property type="match status" value="1"/>
</dbReference>
<evidence type="ECO:0000256" key="4">
    <source>
        <dbReference type="ARBA" id="ARBA00023136"/>
    </source>
</evidence>
<feature type="transmembrane region" description="Helical" evidence="5">
    <location>
        <begin position="292"/>
        <end position="315"/>
    </location>
</feature>
<evidence type="ECO:0000256" key="5">
    <source>
        <dbReference type="SAM" id="Phobius"/>
    </source>
</evidence>
<dbReference type="InterPro" id="IPR020846">
    <property type="entry name" value="MFS_dom"/>
</dbReference>
<feature type="transmembrane region" description="Helical" evidence="5">
    <location>
        <begin position="327"/>
        <end position="351"/>
    </location>
</feature>
<dbReference type="PANTHER" id="PTHR11360:SF284">
    <property type="entry name" value="EG:103B4.3 PROTEIN-RELATED"/>
    <property type="match status" value="1"/>
</dbReference>
<comment type="caution">
    <text evidence="7">The sequence shown here is derived from an EMBL/GenBank/DDBJ whole genome shotgun (WGS) entry which is preliminary data.</text>
</comment>
<dbReference type="RefSeq" id="WP_358352296.1">
    <property type="nucleotide sequence ID" value="NZ_JBEZFP010000020.1"/>
</dbReference>
<feature type="transmembrane region" description="Helical" evidence="5">
    <location>
        <begin position="100"/>
        <end position="124"/>
    </location>
</feature>
<reference evidence="7 8" key="1">
    <citation type="submission" date="2024-06" db="EMBL/GenBank/DDBJ databases">
        <title>The Natural Products Discovery Center: Release of the First 8490 Sequenced Strains for Exploring Actinobacteria Biosynthetic Diversity.</title>
        <authorList>
            <person name="Kalkreuter E."/>
            <person name="Kautsar S.A."/>
            <person name="Yang D."/>
            <person name="Bader C.D."/>
            <person name="Teijaro C.N."/>
            <person name="Fluegel L."/>
            <person name="Davis C.M."/>
            <person name="Simpson J.R."/>
            <person name="Lauterbach L."/>
            <person name="Steele A.D."/>
            <person name="Gui C."/>
            <person name="Meng S."/>
            <person name="Li G."/>
            <person name="Viehrig K."/>
            <person name="Ye F."/>
            <person name="Su P."/>
            <person name="Kiefer A.F."/>
            <person name="Nichols A."/>
            <person name="Cepeda A.J."/>
            <person name="Yan W."/>
            <person name="Fan B."/>
            <person name="Jiang Y."/>
            <person name="Adhikari A."/>
            <person name="Zheng C.-J."/>
            <person name="Schuster L."/>
            <person name="Cowan T.M."/>
            <person name="Smanski M.J."/>
            <person name="Chevrette M.G."/>
            <person name="De Carvalho L.P.S."/>
            <person name="Shen B."/>
        </authorList>
    </citation>
    <scope>NUCLEOTIDE SEQUENCE [LARGE SCALE GENOMIC DNA]</scope>
    <source>
        <strain evidence="7 8">NPDC048946</strain>
    </source>
</reference>
<proteinExistence type="predicted"/>
<feature type="transmembrane region" description="Helical" evidence="5">
    <location>
        <begin position="206"/>
        <end position="226"/>
    </location>
</feature>
<organism evidence="7 8">
    <name type="scientific">Streptodolium elevatio</name>
    <dbReference type="NCBI Taxonomy" id="3157996"/>
    <lineage>
        <taxon>Bacteria</taxon>
        <taxon>Bacillati</taxon>
        <taxon>Actinomycetota</taxon>
        <taxon>Actinomycetes</taxon>
        <taxon>Kitasatosporales</taxon>
        <taxon>Streptomycetaceae</taxon>
        <taxon>Streptodolium</taxon>
    </lineage>
</organism>
<dbReference type="Proteomes" id="UP001551482">
    <property type="component" value="Unassembled WGS sequence"/>
</dbReference>
<keyword evidence="3 5" id="KW-1133">Transmembrane helix</keyword>
<feature type="transmembrane region" description="Helical" evidence="5">
    <location>
        <begin position="76"/>
        <end position="94"/>
    </location>
</feature>
<protein>
    <submittedName>
        <fullName evidence="7">MFS transporter</fullName>
    </submittedName>
</protein>
<feature type="domain" description="Major facilitator superfamily (MFS) profile" evidence="6">
    <location>
        <begin position="166"/>
        <end position="389"/>
    </location>
</feature>
<evidence type="ECO:0000256" key="2">
    <source>
        <dbReference type="ARBA" id="ARBA00022692"/>
    </source>
</evidence>
<feature type="transmembrane region" description="Helical" evidence="5">
    <location>
        <begin position="238"/>
        <end position="256"/>
    </location>
</feature>
<sequence>MAGKPQHIGSTAAGLTAMTVSFGLNFSAGVFFAPVAAEYGIGTSTLAITAAVSTVLTGLVQPLVGALLDRVGAKRVIVAALALLSGSYLALGAARETWQFVAAYVLLGGLGFAGASSLAVSTLIARDRGERAAPALARAAVGINLGQLIVPWAATVLFDAVGLRGTYAIVGAAGFAATLALAAVMPPDVRPERPGTAQPLLGRARVLAAFGLHSATLYAMVLLLPKHAAELGWDRADAGRLVVVAAAAAAVSSATVPRLLAHRTPEQLLVRLHLIRAVSLVLAAAASDAALLVVAALLFGVSSFTVVPLTMAVVTRGLDPARLGRSLAPAWLIHQAAAGLGLAVAAAGHALTGDYRAYFALGVGLSLLAAALIAAPATAVRPSPARAGH</sequence>
<feature type="transmembrane region" description="Helical" evidence="5">
    <location>
        <begin position="12"/>
        <end position="33"/>
    </location>
</feature>
<feature type="transmembrane region" description="Helical" evidence="5">
    <location>
        <begin position="136"/>
        <end position="154"/>
    </location>
</feature>
<dbReference type="Gene3D" id="1.20.1250.20">
    <property type="entry name" value="MFS general substrate transporter like domains"/>
    <property type="match status" value="1"/>
</dbReference>
<evidence type="ECO:0000313" key="7">
    <source>
        <dbReference type="EMBL" id="MEU8133995.1"/>
    </source>
</evidence>
<keyword evidence="4 5" id="KW-0472">Membrane</keyword>
<accession>A0ABV3DE23</accession>
<gene>
    <name evidence="7" type="ORF">AB0C36_10835</name>
</gene>
<dbReference type="InterPro" id="IPR050327">
    <property type="entry name" value="Proton-linked_MCT"/>
</dbReference>
<dbReference type="InterPro" id="IPR036259">
    <property type="entry name" value="MFS_trans_sf"/>
</dbReference>
<feature type="transmembrane region" description="Helical" evidence="5">
    <location>
        <begin position="39"/>
        <end position="64"/>
    </location>
</feature>
<comment type="subcellular location">
    <subcellularLocation>
        <location evidence="1">Cell membrane</location>
        <topology evidence="1">Multi-pass membrane protein</topology>
    </subcellularLocation>
</comment>
<evidence type="ECO:0000256" key="1">
    <source>
        <dbReference type="ARBA" id="ARBA00004651"/>
    </source>
</evidence>
<dbReference type="EMBL" id="JBEZFP010000020">
    <property type="protein sequence ID" value="MEU8133995.1"/>
    <property type="molecule type" value="Genomic_DNA"/>
</dbReference>
<keyword evidence="2 5" id="KW-0812">Transmembrane</keyword>
<dbReference type="PROSITE" id="PS50850">
    <property type="entry name" value="MFS"/>
    <property type="match status" value="1"/>
</dbReference>
<name>A0ABV3DE23_9ACTN</name>
<keyword evidence="8" id="KW-1185">Reference proteome</keyword>
<evidence type="ECO:0000259" key="6">
    <source>
        <dbReference type="PROSITE" id="PS50850"/>
    </source>
</evidence>
<evidence type="ECO:0000256" key="3">
    <source>
        <dbReference type="ARBA" id="ARBA00022989"/>
    </source>
</evidence>